<dbReference type="PANTHER" id="PTHR43328">
    <property type="entry name" value="ACETYLTRANSFERASE-RELATED"/>
    <property type="match status" value="1"/>
</dbReference>
<dbReference type="PANTHER" id="PTHR43328:SF1">
    <property type="entry name" value="N-ACETYLTRANSFERASE DOMAIN-CONTAINING PROTEIN"/>
    <property type="match status" value="1"/>
</dbReference>
<dbReference type="GO" id="GO:0016747">
    <property type="term" value="F:acyltransferase activity, transferring groups other than amino-acyl groups"/>
    <property type="evidence" value="ECO:0007669"/>
    <property type="project" value="InterPro"/>
</dbReference>
<sequence>MPESDPLRLQGQGFVLRRWSPHDLRSLVRHANDAEVARGLSSRFPHPYRRLDGVRFLAGEVVDLRDPVLAIEIDGVACGGIGAHPASGERAGVAELGYWLGRRYWGQGIMTRVLDCYVPWVMRELSLHRLQAQVLVSNPASAAVLAKCGFEQEGIQRQAVLRAGKPQDLRLFSLILPLPDAIAANALPAVSSMAIDHE</sequence>
<dbReference type="OrthoDB" id="9801656at2"/>
<reference evidence="2 3" key="1">
    <citation type="submission" date="2015-05" db="EMBL/GenBank/DDBJ databases">
        <title>Genome sequencing and analysis of members of genus Stenotrophomonas.</title>
        <authorList>
            <person name="Patil P.P."/>
            <person name="Midha S."/>
            <person name="Patil P.B."/>
        </authorList>
    </citation>
    <scope>NUCLEOTIDE SEQUENCE [LARGE SCALE GENOMIC DNA]</scope>
    <source>
        <strain evidence="2 3">DSM 21858</strain>
    </source>
</reference>
<protein>
    <submittedName>
        <fullName evidence="2">Acetyltransferase</fullName>
    </submittedName>
</protein>
<name>A0A0R0CVE6_9GAMM</name>
<proteinExistence type="predicted"/>
<accession>A0A0R0CVE6</accession>
<comment type="caution">
    <text evidence="2">The sequence shown here is derived from an EMBL/GenBank/DDBJ whole genome shotgun (WGS) entry which is preliminary data.</text>
</comment>
<keyword evidence="3" id="KW-1185">Reference proteome</keyword>
<dbReference type="EMBL" id="LDJL01000007">
    <property type="protein sequence ID" value="KRG70087.1"/>
    <property type="molecule type" value="Genomic_DNA"/>
</dbReference>
<evidence type="ECO:0000313" key="2">
    <source>
        <dbReference type="EMBL" id="KRG70087.1"/>
    </source>
</evidence>
<dbReference type="Gene3D" id="3.40.630.30">
    <property type="match status" value="1"/>
</dbReference>
<evidence type="ECO:0000313" key="3">
    <source>
        <dbReference type="Proteomes" id="UP000052052"/>
    </source>
</evidence>
<gene>
    <name evidence="2" type="ORF">ABB29_07630</name>
</gene>
<keyword evidence="2" id="KW-0808">Transferase</keyword>
<dbReference type="PATRIC" id="fig|344882.3.peg.2874"/>
<dbReference type="RefSeq" id="WP_057658025.1">
    <property type="nucleotide sequence ID" value="NZ_LDJL01000007.1"/>
</dbReference>
<organism evidence="2 3">
    <name type="scientific">Pseudoxanthomonas dokdonensis</name>
    <dbReference type="NCBI Taxonomy" id="344882"/>
    <lineage>
        <taxon>Bacteria</taxon>
        <taxon>Pseudomonadati</taxon>
        <taxon>Pseudomonadota</taxon>
        <taxon>Gammaproteobacteria</taxon>
        <taxon>Lysobacterales</taxon>
        <taxon>Lysobacteraceae</taxon>
        <taxon>Pseudoxanthomonas</taxon>
    </lineage>
</organism>
<dbReference type="STRING" id="344882.ABB29_07630"/>
<dbReference type="SUPFAM" id="SSF55729">
    <property type="entry name" value="Acyl-CoA N-acyltransferases (Nat)"/>
    <property type="match status" value="1"/>
</dbReference>
<dbReference type="InterPro" id="IPR000182">
    <property type="entry name" value="GNAT_dom"/>
</dbReference>
<dbReference type="AlphaFoldDB" id="A0A0R0CVE6"/>
<evidence type="ECO:0000259" key="1">
    <source>
        <dbReference type="PROSITE" id="PS51186"/>
    </source>
</evidence>
<dbReference type="InterPro" id="IPR016181">
    <property type="entry name" value="Acyl_CoA_acyltransferase"/>
</dbReference>
<dbReference type="PROSITE" id="PS51186">
    <property type="entry name" value="GNAT"/>
    <property type="match status" value="1"/>
</dbReference>
<dbReference type="Proteomes" id="UP000052052">
    <property type="component" value="Unassembled WGS sequence"/>
</dbReference>
<dbReference type="Pfam" id="PF13302">
    <property type="entry name" value="Acetyltransf_3"/>
    <property type="match status" value="1"/>
</dbReference>
<feature type="domain" description="N-acetyltransferase" evidence="1">
    <location>
        <begin position="14"/>
        <end position="179"/>
    </location>
</feature>